<name>A0A364Y9T9_9BACT</name>
<dbReference type="InterPro" id="IPR016039">
    <property type="entry name" value="Thiolase-like"/>
</dbReference>
<accession>A0A364Y9T9</accession>
<gene>
    <name evidence="6" type="ORF">DQQ10_03725</name>
</gene>
<feature type="domain" description="Chalcone/stilbene synthase C-terminal" evidence="5">
    <location>
        <begin position="232"/>
        <end position="363"/>
    </location>
</feature>
<keyword evidence="2" id="KW-0808">Transferase</keyword>
<evidence type="ECO:0000259" key="5">
    <source>
        <dbReference type="Pfam" id="PF02797"/>
    </source>
</evidence>
<dbReference type="GO" id="GO:0016747">
    <property type="term" value="F:acyltransferase activity, transferring groups other than amino-acyl groups"/>
    <property type="evidence" value="ECO:0007669"/>
    <property type="project" value="InterPro"/>
</dbReference>
<evidence type="ECO:0000256" key="3">
    <source>
        <dbReference type="PIRSR" id="PIRSR000451-1"/>
    </source>
</evidence>
<evidence type="ECO:0000256" key="2">
    <source>
        <dbReference type="ARBA" id="ARBA00022679"/>
    </source>
</evidence>
<dbReference type="InterPro" id="IPR001099">
    <property type="entry name" value="Chalcone/stilbene_synt_N"/>
</dbReference>
<dbReference type="Proteomes" id="UP000251889">
    <property type="component" value="Unassembled WGS sequence"/>
</dbReference>
<evidence type="ECO:0000259" key="4">
    <source>
        <dbReference type="Pfam" id="PF00195"/>
    </source>
</evidence>
<dbReference type="Gene3D" id="3.40.47.10">
    <property type="match status" value="2"/>
</dbReference>
<comment type="caution">
    <text evidence="6">The sequence shown here is derived from an EMBL/GenBank/DDBJ whole genome shotgun (WGS) entry which is preliminary data.</text>
</comment>
<dbReference type="SUPFAM" id="SSF53901">
    <property type="entry name" value="Thiolase-like"/>
    <property type="match status" value="2"/>
</dbReference>
<evidence type="ECO:0000313" key="6">
    <source>
        <dbReference type="EMBL" id="RAW03205.1"/>
    </source>
</evidence>
<dbReference type="Pfam" id="PF00195">
    <property type="entry name" value="Chal_sti_synt_N"/>
    <property type="match status" value="1"/>
</dbReference>
<feature type="domain" description="Chalcone/stilbene synthase N-terminal" evidence="4">
    <location>
        <begin position="4"/>
        <end position="213"/>
    </location>
</feature>
<dbReference type="InterPro" id="IPR012328">
    <property type="entry name" value="Chalcone/stilbene_synt_C"/>
</dbReference>
<protein>
    <submittedName>
        <fullName evidence="6">Type III polyketide synthase</fullName>
    </submittedName>
</protein>
<keyword evidence="7" id="KW-1185">Reference proteome</keyword>
<dbReference type="OrthoDB" id="9786288at2"/>
<organism evidence="6 7">
    <name type="scientific">Pseudochryseolinea flava</name>
    <dbReference type="NCBI Taxonomy" id="2059302"/>
    <lineage>
        <taxon>Bacteria</taxon>
        <taxon>Pseudomonadati</taxon>
        <taxon>Bacteroidota</taxon>
        <taxon>Cytophagia</taxon>
        <taxon>Cytophagales</taxon>
        <taxon>Fulvivirgaceae</taxon>
        <taxon>Pseudochryseolinea</taxon>
    </lineage>
</organism>
<dbReference type="GO" id="GO:0030639">
    <property type="term" value="P:polyketide biosynthetic process"/>
    <property type="evidence" value="ECO:0007669"/>
    <property type="project" value="TreeGrafter"/>
</dbReference>
<dbReference type="EMBL" id="QMFY01000001">
    <property type="protein sequence ID" value="RAW03205.1"/>
    <property type="molecule type" value="Genomic_DNA"/>
</dbReference>
<reference evidence="6 7" key="1">
    <citation type="submission" date="2018-06" db="EMBL/GenBank/DDBJ databases">
        <title>Chryseolinea flavus sp. nov., a member of the phylum Bacteroidetes isolated from soil.</title>
        <authorList>
            <person name="Li Y."/>
            <person name="Wang J."/>
        </authorList>
    </citation>
    <scope>NUCLEOTIDE SEQUENCE [LARGE SCALE GENOMIC DNA]</scope>
    <source>
        <strain evidence="6 7">SDU1-6</strain>
    </source>
</reference>
<dbReference type="PIRSF" id="PIRSF000451">
    <property type="entry name" value="PKS_III"/>
    <property type="match status" value="1"/>
</dbReference>
<proteinExistence type="inferred from homology"/>
<comment type="similarity">
    <text evidence="1">Belongs to the thiolase-like superfamily. Chalcone/stilbene synthases family.</text>
</comment>
<evidence type="ECO:0000313" key="7">
    <source>
        <dbReference type="Proteomes" id="UP000251889"/>
    </source>
</evidence>
<dbReference type="PANTHER" id="PTHR11877">
    <property type="entry name" value="HYDROXYMETHYLGLUTARYL-COA SYNTHASE"/>
    <property type="match status" value="1"/>
</dbReference>
<dbReference type="Pfam" id="PF02797">
    <property type="entry name" value="Chal_sti_synt_C"/>
    <property type="match status" value="1"/>
</dbReference>
<dbReference type="RefSeq" id="WP_112745420.1">
    <property type="nucleotide sequence ID" value="NZ_QMFY01000001.1"/>
</dbReference>
<sequence>MSYITAIGKANPSIRISQSDLADFMIQAMQPDAATARILRTVFKASGIDYRHTVIEDYAKKKDYTFFPNTPNIEPFPSTEQRMKIFYEHALPLSVAAVKNMVVNNPSYDRKSITHLIVVCCTGMYAPGLDIELVEQLELPTTVQRTSITFMGCYAAFNALKVADAFCAKDENAKVLIVCTELCSLHFQKSISEDNLLANALFADGSAAVLVEAQSDTKVKLKLEAFYNDLAREGANDMAWHIGNVGFEMKLSTYVPDIIKKGIGELTDKLLRKIQMRIEDIRYYAIHPGGKKILTAIEEALLIGPGQNFAAYHTLRNYGNMSSPTVLFVLREIFDKLQQDDHDKHILSFAFGPGLTLESMLLQIKMR</sequence>
<dbReference type="InterPro" id="IPR011141">
    <property type="entry name" value="Polyketide_synthase_type-III"/>
</dbReference>
<dbReference type="AlphaFoldDB" id="A0A364Y9T9"/>
<feature type="active site" description="Acyl-thioester intermediate" evidence="3">
    <location>
        <position position="153"/>
    </location>
</feature>
<dbReference type="CDD" id="cd00831">
    <property type="entry name" value="CHS_like"/>
    <property type="match status" value="1"/>
</dbReference>
<evidence type="ECO:0000256" key="1">
    <source>
        <dbReference type="ARBA" id="ARBA00005531"/>
    </source>
</evidence>
<dbReference type="PANTHER" id="PTHR11877:SF46">
    <property type="entry name" value="TYPE III POLYKETIDE SYNTHASE A"/>
    <property type="match status" value="1"/>
</dbReference>